<dbReference type="PROSITE" id="PS50853">
    <property type="entry name" value="FN3"/>
    <property type="match status" value="10"/>
</dbReference>
<keyword evidence="4 9" id="KW-0245">EGF-like domain</keyword>
<dbReference type="FunFam" id="2.10.25.10:FF:000001">
    <property type="entry name" value="Tenascin C"/>
    <property type="match status" value="1"/>
</dbReference>
<evidence type="ECO:0000256" key="5">
    <source>
        <dbReference type="ARBA" id="ARBA00022729"/>
    </source>
</evidence>
<feature type="domain" description="Fibronectin type-III" evidence="11">
    <location>
        <begin position="219"/>
        <end position="306"/>
    </location>
</feature>
<comment type="caution">
    <text evidence="9">Lacks conserved residue(s) required for the propagation of feature annotation.</text>
</comment>
<feature type="domain" description="Fibronectin type-III" evidence="11">
    <location>
        <begin position="1032"/>
        <end position="1131"/>
    </location>
</feature>
<feature type="domain" description="Fibrinogen C-terminal" evidence="12">
    <location>
        <begin position="1218"/>
        <end position="1405"/>
    </location>
</feature>
<dbReference type="PROSITE" id="PS50026">
    <property type="entry name" value="EGF_3"/>
    <property type="match status" value="1"/>
</dbReference>
<dbReference type="Gene3D" id="2.60.40.10">
    <property type="entry name" value="Immunoglobulins"/>
    <property type="match status" value="12"/>
</dbReference>
<dbReference type="Gene3D" id="2.10.25.10">
    <property type="entry name" value="Laminin"/>
    <property type="match status" value="3"/>
</dbReference>
<feature type="domain" description="Fibronectin type-III" evidence="11">
    <location>
        <begin position="307"/>
        <end position="395"/>
    </location>
</feature>
<dbReference type="Pfam" id="PF00041">
    <property type="entry name" value="fn3"/>
    <property type="match status" value="9"/>
</dbReference>
<evidence type="ECO:0000313" key="13">
    <source>
        <dbReference type="Ensembl" id="ENSCSAVP00000006472.1"/>
    </source>
</evidence>
<reference evidence="14" key="1">
    <citation type="submission" date="2003-08" db="EMBL/GenBank/DDBJ databases">
        <authorList>
            <person name="Birren B."/>
            <person name="Nusbaum C."/>
            <person name="Abebe A."/>
            <person name="Abouelleil A."/>
            <person name="Adekoya E."/>
            <person name="Ait-zahra M."/>
            <person name="Allen N."/>
            <person name="Allen T."/>
            <person name="An P."/>
            <person name="Anderson M."/>
            <person name="Anderson S."/>
            <person name="Arachchi H."/>
            <person name="Armbruster J."/>
            <person name="Bachantsang P."/>
            <person name="Baldwin J."/>
            <person name="Barry A."/>
            <person name="Bayul T."/>
            <person name="Blitshsteyn B."/>
            <person name="Bloom T."/>
            <person name="Blye J."/>
            <person name="Boguslavskiy L."/>
            <person name="Borowsky M."/>
            <person name="Boukhgalter B."/>
            <person name="Brunache A."/>
            <person name="Butler J."/>
            <person name="Calixte N."/>
            <person name="Calvo S."/>
            <person name="Camarata J."/>
            <person name="Campo K."/>
            <person name="Chang J."/>
            <person name="Cheshatsang Y."/>
            <person name="Citroen M."/>
            <person name="Collymore A."/>
            <person name="Considine T."/>
            <person name="Cook A."/>
            <person name="Cooke P."/>
            <person name="Corum B."/>
            <person name="Cuomo C."/>
            <person name="David R."/>
            <person name="Dawoe T."/>
            <person name="Degray S."/>
            <person name="Dodge S."/>
            <person name="Dooley K."/>
            <person name="Dorje P."/>
            <person name="Dorjee K."/>
            <person name="Dorris L."/>
            <person name="Duffey N."/>
            <person name="Dupes A."/>
            <person name="Elkins T."/>
            <person name="Engels R."/>
            <person name="Erickson J."/>
            <person name="Farina A."/>
            <person name="Faro S."/>
            <person name="Ferreira P."/>
            <person name="Fischer H."/>
            <person name="Fitzgerald M."/>
            <person name="Foley K."/>
            <person name="Gage D."/>
            <person name="Galagan J."/>
            <person name="Gearin G."/>
            <person name="Gnerre S."/>
            <person name="Gnirke A."/>
            <person name="Goyette A."/>
            <person name="Graham J."/>
            <person name="Grandbois E."/>
            <person name="Gyaltsen K."/>
            <person name="Hafez N."/>
            <person name="Hagopian D."/>
            <person name="Hagos B."/>
            <person name="Hall J."/>
            <person name="Hatcher B."/>
            <person name="Heller A."/>
            <person name="Higgins H."/>
            <person name="Honan T."/>
            <person name="Horn A."/>
            <person name="Houde N."/>
            <person name="Hughes L."/>
            <person name="Hulme W."/>
            <person name="Husby E."/>
            <person name="Iliev I."/>
            <person name="Jaffe D."/>
            <person name="Jones C."/>
            <person name="Kamal M."/>
            <person name="Kamat A."/>
            <person name="Kamvysselis M."/>
            <person name="Karlsson E."/>
            <person name="Kells C."/>
            <person name="Kieu A."/>
            <person name="Kisner P."/>
            <person name="Kodira C."/>
            <person name="Kulbokas E."/>
            <person name="Labutti K."/>
            <person name="Lama D."/>
            <person name="Landers T."/>
            <person name="Leger J."/>
            <person name="Levine S."/>
            <person name="Lewis D."/>
            <person name="Lewis T."/>
            <person name="Lindblad-toh K."/>
            <person name="Liu X."/>
            <person name="Lokyitsang T."/>
            <person name="Lokyitsang Y."/>
            <person name="Lucien O."/>
            <person name="Lui A."/>
            <person name="Ma L.J."/>
            <person name="Mabbitt R."/>
            <person name="Macdonald J."/>
            <person name="Maclean C."/>
            <person name="Major J."/>
            <person name="Manning J."/>
            <person name="Marabella R."/>
            <person name="Maru K."/>
            <person name="Matthews C."/>
            <person name="Mauceli E."/>
            <person name="Mccarthy M."/>
            <person name="Mcdonough S."/>
            <person name="Mcghee T."/>
            <person name="Meldrim J."/>
            <person name="Meneus L."/>
            <person name="Mesirov J."/>
            <person name="Mihalev A."/>
            <person name="Mihova T."/>
            <person name="Mikkelsen T."/>
            <person name="Mlenga V."/>
            <person name="Moru K."/>
            <person name="Mozes J."/>
            <person name="Mulrain L."/>
            <person name="Munson G."/>
            <person name="Naylor J."/>
            <person name="Newes C."/>
            <person name="Nguyen C."/>
            <person name="Nguyen N."/>
            <person name="Nguyen T."/>
            <person name="Nicol R."/>
            <person name="Nielsen C."/>
            <person name="Nizzari M."/>
            <person name="Norbu C."/>
            <person name="Norbu N."/>
            <person name="O'donnell P."/>
            <person name="Okoawo O."/>
            <person name="O'leary S."/>
            <person name="Omotosho B."/>
            <person name="O'neill K."/>
            <person name="Osman S."/>
            <person name="Parker S."/>
            <person name="Perrin D."/>
            <person name="Phunkhang P."/>
            <person name="Piqani B."/>
            <person name="Purcell S."/>
            <person name="Rachupka T."/>
            <person name="Ramasamy U."/>
            <person name="Rameau R."/>
            <person name="Ray V."/>
            <person name="Raymond C."/>
            <person name="Retta R."/>
            <person name="Richardson S."/>
            <person name="Rise C."/>
            <person name="Rodriguez J."/>
            <person name="Rogers J."/>
            <person name="Rogov P."/>
            <person name="Rutman M."/>
            <person name="Schupbach R."/>
            <person name="Seaman C."/>
            <person name="Settipalli S."/>
            <person name="Sharpe T."/>
            <person name="Sheridan J."/>
            <person name="Sherpa N."/>
            <person name="Shi J."/>
            <person name="Smirnov S."/>
            <person name="Smith C."/>
            <person name="Sougnez C."/>
            <person name="Spencer B."/>
            <person name="Stalker J."/>
            <person name="Stange-thomann N."/>
            <person name="Stavropoulos S."/>
            <person name="Stetson K."/>
            <person name="Stone C."/>
            <person name="Stone S."/>
            <person name="Stubbs M."/>
            <person name="Talamas J."/>
            <person name="Tchuinga P."/>
            <person name="Tenzing P."/>
            <person name="Tesfaye S."/>
            <person name="Theodore J."/>
            <person name="Thoulutsang Y."/>
            <person name="Topham K."/>
            <person name="Towey S."/>
            <person name="Tsamla T."/>
            <person name="Tsomo N."/>
            <person name="Vallee D."/>
            <person name="Vassiliev H."/>
            <person name="Venkataraman V."/>
            <person name="Vinson J."/>
            <person name="Vo A."/>
            <person name="Wade C."/>
            <person name="Wang S."/>
            <person name="Wangchuk T."/>
            <person name="Wangdi T."/>
            <person name="Whittaker C."/>
            <person name="Wilkinson J."/>
            <person name="Wu Y."/>
            <person name="Wyman D."/>
            <person name="Yadav S."/>
            <person name="Yang S."/>
            <person name="Yang X."/>
            <person name="Yeager S."/>
            <person name="Yee E."/>
            <person name="Young G."/>
            <person name="Zainoun J."/>
            <person name="Zembeck L."/>
            <person name="Zimmer A."/>
            <person name="Zody M."/>
            <person name="Lander E."/>
        </authorList>
    </citation>
    <scope>NUCLEOTIDE SEQUENCE [LARGE SCALE GENOMIC DNA]</scope>
</reference>
<dbReference type="InterPro" id="IPR013783">
    <property type="entry name" value="Ig-like_fold"/>
</dbReference>
<dbReference type="PANTHER" id="PTHR46708:SF2">
    <property type="entry name" value="FIBRONECTIN TYPE-III DOMAIN-CONTAINING PROTEIN"/>
    <property type="match status" value="1"/>
</dbReference>
<dbReference type="Proteomes" id="UP000007875">
    <property type="component" value="Unassembled WGS sequence"/>
</dbReference>
<dbReference type="SMART" id="SM00181">
    <property type="entry name" value="EGF"/>
    <property type="match status" value="3"/>
</dbReference>
<dbReference type="InterPro" id="IPR036056">
    <property type="entry name" value="Fibrinogen-like_C"/>
</dbReference>
<dbReference type="SUPFAM" id="SSF49265">
    <property type="entry name" value="Fibronectin type III"/>
    <property type="match status" value="6"/>
</dbReference>
<evidence type="ECO:0008006" key="15">
    <source>
        <dbReference type="Google" id="ProtNLM"/>
    </source>
</evidence>
<evidence type="ECO:0000256" key="4">
    <source>
        <dbReference type="ARBA" id="ARBA00022536"/>
    </source>
</evidence>
<dbReference type="SUPFAM" id="SSF56496">
    <property type="entry name" value="Fibrinogen C-terminal domain-like"/>
    <property type="match status" value="1"/>
</dbReference>
<feature type="domain" description="Fibronectin type-III" evidence="11">
    <location>
        <begin position="569"/>
        <end position="658"/>
    </location>
</feature>
<dbReference type="InterPro" id="IPR036116">
    <property type="entry name" value="FN3_sf"/>
</dbReference>
<evidence type="ECO:0000256" key="1">
    <source>
        <dbReference type="ARBA" id="ARBA00004498"/>
    </source>
</evidence>
<comment type="subcellular location">
    <subcellularLocation>
        <location evidence="1">Secreted</location>
        <location evidence="1">Extracellular space</location>
        <location evidence="1">Extracellular matrix</location>
    </subcellularLocation>
</comment>
<keyword evidence="5" id="KW-0732">Signal</keyword>
<evidence type="ECO:0000259" key="11">
    <source>
        <dbReference type="PROSITE" id="PS50853"/>
    </source>
</evidence>
<keyword evidence="7 9" id="KW-1015">Disulfide bond</keyword>
<organism evidence="13 14">
    <name type="scientific">Ciona savignyi</name>
    <name type="common">Pacific transparent sea squirt</name>
    <dbReference type="NCBI Taxonomy" id="51511"/>
    <lineage>
        <taxon>Eukaryota</taxon>
        <taxon>Metazoa</taxon>
        <taxon>Chordata</taxon>
        <taxon>Tunicata</taxon>
        <taxon>Ascidiacea</taxon>
        <taxon>Phlebobranchia</taxon>
        <taxon>Cionidae</taxon>
        <taxon>Ciona</taxon>
    </lineage>
</organism>
<feature type="disulfide bond" evidence="9">
    <location>
        <begin position="16"/>
        <end position="25"/>
    </location>
</feature>
<keyword evidence="3" id="KW-0272">Extracellular matrix</keyword>
<keyword evidence="6" id="KW-0677">Repeat</keyword>
<feature type="domain" description="Fibronectin type-III" evidence="11">
    <location>
        <begin position="123"/>
        <end position="218"/>
    </location>
</feature>
<dbReference type="PROSITE" id="PS00022">
    <property type="entry name" value="EGF_1"/>
    <property type="match status" value="2"/>
</dbReference>
<evidence type="ECO:0000259" key="10">
    <source>
        <dbReference type="PROSITE" id="PS50026"/>
    </source>
</evidence>
<dbReference type="GeneTree" id="ENSGT00940000165192"/>
<feature type="domain" description="Fibronectin type-III" evidence="11">
    <location>
        <begin position="945"/>
        <end position="1031"/>
    </location>
</feature>
<evidence type="ECO:0000256" key="7">
    <source>
        <dbReference type="ARBA" id="ARBA00023157"/>
    </source>
</evidence>
<dbReference type="PROSITE" id="PS00514">
    <property type="entry name" value="FIBRINOGEN_C_1"/>
    <property type="match status" value="1"/>
</dbReference>
<dbReference type="InterPro" id="IPR003961">
    <property type="entry name" value="FN3_dom"/>
</dbReference>
<dbReference type="OMA" id="HARRSIV"/>
<dbReference type="Gene3D" id="3.90.215.10">
    <property type="entry name" value="Gamma Fibrinogen, chain A, domain 1"/>
    <property type="match status" value="1"/>
</dbReference>
<feature type="domain" description="Fibronectin type-III" evidence="11">
    <location>
        <begin position="757"/>
        <end position="850"/>
    </location>
</feature>
<keyword evidence="14" id="KW-1185">Reference proteome</keyword>
<dbReference type="CDD" id="cd00087">
    <property type="entry name" value="FReD"/>
    <property type="match status" value="1"/>
</dbReference>
<evidence type="ECO:0000256" key="9">
    <source>
        <dbReference type="PROSITE-ProRule" id="PRU00076"/>
    </source>
</evidence>
<keyword evidence="3" id="KW-0964">Secreted</keyword>
<evidence type="ECO:0000256" key="8">
    <source>
        <dbReference type="ARBA" id="ARBA00023180"/>
    </source>
</evidence>
<feature type="domain" description="Fibronectin type-III" evidence="11">
    <location>
        <begin position="853"/>
        <end position="942"/>
    </location>
</feature>
<dbReference type="InterPro" id="IPR014716">
    <property type="entry name" value="Fibrinogen_a/b/g_C_1"/>
</dbReference>
<dbReference type="SMART" id="SM00186">
    <property type="entry name" value="FBG"/>
    <property type="match status" value="1"/>
</dbReference>
<dbReference type="InterPro" id="IPR000742">
    <property type="entry name" value="EGF"/>
</dbReference>
<evidence type="ECO:0000256" key="3">
    <source>
        <dbReference type="ARBA" id="ARBA00022530"/>
    </source>
</evidence>
<dbReference type="PROSITE" id="PS51406">
    <property type="entry name" value="FIBRINOGEN_C_2"/>
    <property type="match status" value="1"/>
</dbReference>
<dbReference type="InterPro" id="IPR050991">
    <property type="entry name" value="ECM_Regulatory_Proteins"/>
</dbReference>
<dbReference type="Pfam" id="PF00147">
    <property type="entry name" value="Fibrinogen_C"/>
    <property type="match status" value="1"/>
</dbReference>
<accession>H2YMC0</accession>
<protein>
    <recommendedName>
        <fullName evidence="15">Tenascin-R</fullName>
    </recommendedName>
</protein>
<reference evidence="13" key="2">
    <citation type="submission" date="2025-08" db="UniProtKB">
        <authorList>
            <consortium name="Ensembl"/>
        </authorList>
    </citation>
    <scope>IDENTIFICATION</scope>
</reference>
<evidence type="ECO:0000259" key="12">
    <source>
        <dbReference type="PROSITE" id="PS51406"/>
    </source>
</evidence>
<feature type="domain" description="Fibronectin type-III" evidence="11">
    <location>
        <begin position="661"/>
        <end position="755"/>
    </location>
</feature>
<sequence length="1405" mass="156173">CNGHGRCEEESGRCRCNGNWEGDDCSVRRCPRDCSGHGECINGRCRCDEQWAGKACRVLRCLNGCSSNGKCRNGTCECSQEWTGPDCSAPQCPNDCSSNGQCVDGRCRCWGGWDGISCSEVVQPSGLQISNIQPTTIDVSWTKASSALNVALYFTKAFLLKKSRSRIQNPTSTVLPNKTSVLIKDLSPGETYTVALYAVQGENTSAPIHINFTTSLDAPASVEFVDVTSSSATVRWAASVAKITGYQFSLVEFGGLEVVQDQVAANRHSFTFTQLKSRTRYNFTIYSVRDGTRSLPLNANLITGIDKPTHLRVQAVTPTSVIVTWNATQANVEGYSLECIDVRRKHYALSPNADELSTEFTNLRPATEYNITVQAELEGKSSSKLWKLTFTTLPPPAHVKVSSPTFDDLVVIWQPVYVFEERRIMGIITVGVALLSDTTSTVLEGLEPGTEYLISVFTIYNERGSIPVQLSIKTAIDPPSRLMFVTVSDSAFTIHWQKPVAMVSNYIVTYYRSSAGTERQDLIIPGGQTVCSIHNLVPATEYTVEIYAMGNSSQSDQVAAMVVTLIPSVRGVNAMPIDESTISVHWKSPLNVDVDSYSVQYRPLDEFSESREVVVNGDTTSTVMTGLLTDTQYAVTVSPMLGELQAKTRHIKATTASSLESPDLLRITDIRDTSAHVSWDPVIDKTVTGYSLRYKPVGGSTEDEHEVPVKGRKNTSYMLMALRPGILYYVSLATERHERVSFPPVTERFVTSQPLTAPPVVEVQEVSETWVTLGWASQAIDSVEEYHVTYSLLNGTNGETSEIIPASPEFVTARIEGLLSGRSYIIQIRSFRWGQDSPDATSITVTTLFPLLPPRKLILDRRNQTGARITWTPNTPDADGHNITLSRVRQSRMQFSIRLSSKSRVVAFNDLLPGTRYRVTIATMRGNTTSKPQVLKFKTDEKLAPPTNISVSLIGETGVNISWIVPSQKFDRIYFSYTSDDETGTVTISSRSTQLPLEHLKAGTTYNISVTALGRSKESFPLVGSVTTLLNPPSNLNVTTKSSKSVELTWKSLLNDVDGYVIKYHELESRSRRPNMIMRRNMKVIHMQSNTTVNVTGLLSGKKYVFQVVARKDGRESYSMRKIVETEIAPPQHVKTSVVSRRSANLTWEFADMTGVTGYLINITAINSTFYREYKVSATKRFVFFQNLFPGHEYDVDVATLRKLQKSSSVQVHFKTAKVPYLQPKDCVQVSLNGEKSDDVYEIFPYNGIKLKVFCDLTTDGGGWIVFQRRRDGSVSFDRSWEDYTTGFGNLTSEFWIGLQTLHELTTAMDAPQSLRIDLHHGDDKSYAAYHNFSISNSDDRFVLSASNYSGTAGDSLSYHYGMKFTTYDSDNDEATRNCAKEYKGAWWFKNCHRSSLNGQYGNSR</sequence>
<feature type="domain" description="EGF-like" evidence="10">
    <location>
        <begin position="1"/>
        <end position="26"/>
    </location>
</feature>
<evidence type="ECO:0000256" key="2">
    <source>
        <dbReference type="ARBA" id="ARBA00008673"/>
    </source>
</evidence>
<dbReference type="CDD" id="cd00063">
    <property type="entry name" value="FN3"/>
    <property type="match status" value="12"/>
</dbReference>
<dbReference type="Ensembl" id="ENSCSAVT00000006554.1">
    <property type="protein sequence ID" value="ENSCSAVP00000006472.1"/>
    <property type="gene ID" value="ENSCSAVG00000003872.1"/>
</dbReference>
<reference evidence="13" key="3">
    <citation type="submission" date="2025-09" db="UniProtKB">
        <authorList>
            <consortium name="Ensembl"/>
        </authorList>
    </citation>
    <scope>IDENTIFICATION</scope>
</reference>
<name>H2YMC0_CIOSA</name>
<keyword evidence="8" id="KW-0325">Glycoprotein</keyword>
<feature type="domain" description="Fibronectin type-III" evidence="11">
    <location>
        <begin position="478"/>
        <end position="568"/>
    </location>
</feature>
<evidence type="ECO:0000256" key="6">
    <source>
        <dbReference type="ARBA" id="ARBA00022737"/>
    </source>
</evidence>
<dbReference type="Pfam" id="PF25024">
    <property type="entry name" value="EGF_TEN"/>
    <property type="match status" value="1"/>
</dbReference>
<proteinExistence type="inferred from homology"/>
<dbReference type="InterPro" id="IPR020837">
    <property type="entry name" value="Fibrinogen_CS"/>
</dbReference>
<comment type="similarity">
    <text evidence="2">Belongs to the tenascin family.</text>
</comment>
<dbReference type="PANTHER" id="PTHR46708">
    <property type="entry name" value="TENASCIN"/>
    <property type="match status" value="1"/>
</dbReference>
<dbReference type="SMART" id="SM00060">
    <property type="entry name" value="FN3"/>
    <property type="match status" value="12"/>
</dbReference>
<dbReference type="InterPro" id="IPR002181">
    <property type="entry name" value="Fibrinogen_a/b/g_C_dom"/>
</dbReference>
<evidence type="ECO:0000313" key="14">
    <source>
        <dbReference type="Proteomes" id="UP000007875"/>
    </source>
</evidence>